<protein>
    <recommendedName>
        <fullName evidence="3">Transposase</fullName>
    </recommendedName>
</protein>
<reference evidence="1" key="1">
    <citation type="submission" date="2019-08" db="EMBL/GenBank/DDBJ databases">
        <title>The genome of the North American firefly Photinus pyralis.</title>
        <authorList>
            <consortium name="Photinus pyralis genome working group"/>
            <person name="Fallon T.R."/>
            <person name="Sander Lower S.E."/>
            <person name="Weng J.-K."/>
        </authorList>
    </citation>
    <scope>NUCLEOTIDE SEQUENCE</scope>
    <source>
        <strain evidence="1">TRF0915ILg1</strain>
        <tissue evidence="1">Whole body</tissue>
    </source>
</reference>
<dbReference type="Proteomes" id="UP000801492">
    <property type="component" value="Unassembled WGS sequence"/>
</dbReference>
<accession>A0A8K0G0X8</accession>
<organism evidence="1 2">
    <name type="scientific">Ignelater luminosus</name>
    <name type="common">Cucubano</name>
    <name type="synonym">Pyrophorus luminosus</name>
    <dbReference type="NCBI Taxonomy" id="2038154"/>
    <lineage>
        <taxon>Eukaryota</taxon>
        <taxon>Metazoa</taxon>
        <taxon>Ecdysozoa</taxon>
        <taxon>Arthropoda</taxon>
        <taxon>Hexapoda</taxon>
        <taxon>Insecta</taxon>
        <taxon>Pterygota</taxon>
        <taxon>Neoptera</taxon>
        <taxon>Endopterygota</taxon>
        <taxon>Coleoptera</taxon>
        <taxon>Polyphaga</taxon>
        <taxon>Elateriformia</taxon>
        <taxon>Elateroidea</taxon>
        <taxon>Elateridae</taxon>
        <taxon>Agrypninae</taxon>
        <taxon>Pyrophorini</taxon>
        <taxon>Ignelater</taxon>
    </lineage>
</organism>
<evidence type="ECO:0000313" key="1">
    <source>
        <dbReference type="EMBL" id="KAF2887775.1"/>
    </source>
</evidence>
<feature type="non-terminal residue" evidence="1">
    <location>
        <position position="217"/>
    </location>
</feature>
<proteinExistence type="predicted"/>
<dbReference type="AlphaFoldDB" id="A0A8K0G0X8"/>
<evidence type="ECO:0000313" key="2">
    <source>
        <dbReference type="Proteomes" id="UP000801492"/>
    </source>
</evidence>
<gene>
    <name evidence="1" type="ORF">ILUMI_18399</name>
</gene>
<comment type="caution">
    <text evidence="1">The sequence shown here is derived from an EMBL/GenBank/DDBJ whole genome shotgun (WGS) entry which is preliminary data.</text>
</comment>
<keyword evidence="2" id="KW-1185">Reference proteome</keyword>
<sequence length="217" mass="24694">RGRYDFDAAANVIKEQLQVRGDCWLFFSERVAFIPPVAFTTELRRGRVPSPLPTSHSPEANELTRLGYGRTGTLRENRVPKEIGFSEKKAVSKQKKWFIQSKTDGTLKIVRCNDNAATVVTNCIPLEPMKTAIGHSRADKRYTWAVDCSYVQGRLLCRRTGKHIPLLKLQRQWALFLLQTYNIKPSRKVARPSSSLVFSPVLEDLRRDGQSHIIIKG</sequence>
<evidence type="ECO:0008006" key="3">
    <source>
        <dbReference type="Google" id="ProtNLM"/>
    </source>
</evidence>
<name>A0A8K0G0X8_IGNLU</name>
<dbReference type="EMBL" id="VTPC01081829">
    <property type="protein sequence ID" value="KAF2887775.1"/>
    <property type="molecule type" value="Genomic_DNA"/>
</dbReference>